<evidence type="ECO:0000256" key="2">
    <source>
        <dbReference type="ARBA" id="ARBA00023239"/>
    </source>
</evidence>
<evidence type="ECO:0000256" key="1">
    <source>
        <dbReference type="ARBA" id="ARBA00022723"/>
    </source>
</evidence>
<dbReference type="Proteomes" id="UP000565576">
    <property type="component" value="Unassembled WGS sequence"/>
</dbReference>
<dbReference type="GO" id="GO:0005829">
    <property type="term" value="C:cytosol"/>
    <property type="evidence" value="ECO:0007669"/>
    <property type="project" value="TreeGrafter"/>
</dbReference>
<keyword evidence="2 4" id="KW-0456">Lyase</keyword>
<name>A0A7X0MG75_9HYPH</name>
<dbReference type="PANTHER" id="PTHR22789:SF0">
    <property type="entry name" value="3-OXO-TETRONATE 4-PHOSPHATE DECARBOXYLASE-RELATED"/>
    <property type="match status" value="1"/>
</dbReference>
<accession>A0A7X0MG75</accession>
<comment type="caution">
    <text evidence="4">The sequence shown here is derived from an EMBL/GenBank/DDBJ whole genome shotgun (WGS) entry which is preliminary data.</text>
</comment>
<dbReference type="InterPro" id="IPR001303">
    <property type="entry name" value="Aldolase_II/adducin_N"/>
</dbReference>
<evidence type="ECO:0000259" key="3">
    <source>
        <dbReference type="SMART" id="SM01007"/>
    </source>
</evidence>
<dbReference type="InterPro" id="IPR050197">
    <property type="entry name" value="Aldolase_class_II_sugar_metab"/>
</dbReference>
<dbReference type="Pfam" id="PF00596">
    <property type="entry name" value="Aldolase_II"/>
    <property type="match status" value="1"/>
</dbReference>
<dbReference type="GO" id="GO:0019323">
    <property type="term" value="P:pentose catabolic process"/>
    <property type="evidence" value="ECO:0007669"/>
    <property type="project" value="TreeGrafter"/>
</dbReference>
<dbReference type="Gene3D" id="3.40.225.10">
    <property type="entry name" value="Class II aldolase/adducin N-terminal domain"/>
    <property type="match status" value="1"/>
</dbReference>
<keyword evidence="1" id="KW-0479">Metal-binding</keyword>
<dbReference type="RefSeq" id="WP_184708958.1">
    <property type="nucleotide sequence ID" value="NZ_JACHBG010000016.1"/>
</dbReference>
<dbReference type="SMART" id="SM01007">
    <property type="entry name" value="Aldolase_II"/>
    <property type="match status" value="1"/>
</dbReference>
<dbReference type="PANTHER" id="PTHR22789">
    <property type="entry name" value="FUCULOSE PHOSPHATE ALDOLASE"/>
    <property type="match status" value="1"/>
</dbReference>
<sequence>MTDIPHNDLLETTTACRILHMEGHADMTLGHLSLRDPTGRGVWIKRSGIGLGEVMGPEDFVLVDFDGHRLVGEGRLHKEWPIHTEILRARPDLCAVGHSHPFHATVFSALDVELQAVTNEAVSLGLPVGRFDETTGLIDTPALGASLARSLGSGSTVLMRNHGVLFAGSSIAEAALKGIFLEGACRVQMELISTQLPYKATPQSELAKKKDQVFDVGLIEVYWAFYKRKLEAARA</sequence>
<gene>
    <name evidence="4" type="ORF">GGD46_005088</name>
</gene>
<dbReference type="GO" id="GO:0046872">
    <property type="term" value="F:metal ion binding"/>
    <property type="evidence" value="ECO:0007669"/>
    <property type="project" value="UniProtKB-KW"/>
</dbReference>
<protein>
    <submittedName>
        <fullName evidence="4">L-fuculose-phosphate aldolase</fullName>
        <ecNumber evidence="4">4.1.2.17</ecNumber>
    </submittedName>
</protein>
<organism evidence="4 5">
    <name type="scientific">Rhizobium lusitanum</name>
    <dbReference type="NCBI Taxonomy" id="293958"/>
    <lineage>
        <taxon>Bacteria</taxon>
        <taxon>Pseudomonadati</taxon>
        <taxon>Pseudomonadota</taxon>
        <taxon>Alphaproteobacteria</taxon>
        <taxon>Hyphomicrobiales</taxon>
        <taxon>Rhizobiaceae</taxon>
        <taxon>Rhizobium/Agrobacterium group</taxon>
        <taxon>Rhizobium</taxon>
    </lineage>
</organism>
<evidence type="ECO:0000313" key="4">
    <source>
        <dbReference type="EMBL" id="MBB6487778.1"/>
    </source>
</evidence>
<dbReference type="SUPFAM" id="SSF53639">
    <property type="entry name" value="AraD/HMP-PK domain-like"/>
    <property type="match status" value="1"/>
</dbReference>
<proteinExistence type="predicted"/>
<dbReference type="EC" id="4.1.2.17" evidence="4"/>
<dbReference type="AlphaFoldDB" id="A0A7X0MG75"/>
<dbReference type="EMBL" id="JACHBG010000016">
    <property type="protein sequence ID" value="MBB6487778.1"/>
    <property type="molecule type" value="Genomic_DNA"/>
</dbReference>
<evidence type="ECO:0000313" key="5">
    <source>
        <dbReference type="Proteomes" id="UP000565576"/>
    </source>
</evidence>
<reference evidence="4 5" key="1">
    <citation type="submission" date="2020-08" db="EMBL/GenBank/DDBJ databases">
        <title>Genomic Encyclopedia of Type Strains, Phase IV (KMG-V): Genome sequencing to study the core and pangenomes of soil and plant-associated prokaryotes.</title>
        <authorList>
            <person name="Whitman W."/>
        </authorList>
    </citation>
    <scope>NUCLEOTIDE SEQUENCE [LARGE SCALE GENOMIC DNA]</scope>
    <source>
        <strain evidence="4 5">SEMIA 4060</strain>
    </source>
</reference>
<dbReference type="InterPro" id="IPR036409">
    <property type="entry name" value="Aldolase_II/adducin_N_sf"/>
</dbReference>
<dbReference type="GO" id="GO:0008738">
    <property type="term" value="F:L-fuculose-phosphate aldolase activity"/>
    <property type="evidence" value="ECO:0007669"/>
    <property type="project" value="UniProtKB-EC"/>
</dbReference>
<feature type="domain" description="Class II aldolase/adducin N-terminal" evidence="3">
    <location>
        <begin position="10"/>
        <end position="189"/>
    </location>
</feature>